<dbReference type="AlphaFoldDB" id="H2YIB6"/>
<evidence type="ECO:0000313" key="7">
    <source>
        <dbReference type="Ensembl" id="ENSCSAVP00000005065.1"/>
    </source>
</evidence>
<protein>
    <recommendedName>
        <fullName evidence="2">protein-tyrosine-phosphatase</fullName>
        <ecNumber evidence="2">3.1.3.48</ecNumber>
    </recommendedName>
</protein>
<dbReference type="InterPro" id="IPR000242">
    <property type="entry name" value="PTP_cat"/>
</dbReference>
<comment type="similarity">
    <text evidence="1">Belongs to the protein-tyrosine phosphatase family.</text>
</comment>
<evidence type="ECO:0000259" key="6">
    <source>
        <dbReference type="PROSITE" id="PS50056"/>
    </source>
</evidence>
<dbReference type="InParanoid" id="H2YIB6"/>
<dbReference type="STRING" id="51511.ENSCSAVP00000005065"/>
<reference evidence="7" key="2">
    <citation type="submission" date="2025-08" db="UniProtKB">
        <authorList>
            <consortium name="Ensembl"/>
        </authorList>
    </citation>
    <scope>IDENTIFICATION</scope>
</reference>
<dbReference type="InterPro" id="IPR000387">
    <property type="entry name" value="Tyr_Pase_dom"/>
</dbReference>
<evidence type="ECO:0000256" key="4">
    <source>
        <dbReference type="ARBA" id="ARBA00022912"/>
    </source>
</evidence>
<keyword evidence="4" id="KW-0904">Protein phosphatase</keyword>
<dbReference type="PROSITE" id="PS00383">
    <property type="entry name" value="TYR_PHOSPHATASE_1"/>
    <property type="match status" value="1"/>
</dbReference>
<dbReference type="EC" id="3.1.3.48" evidence="2"/>
<dbReference type="PROSITE" id="PS50056">
    <property type="entry name" value="TYR_PHOSPHATASE_2"/>
    <property type="match status" value="1"/>
</dbReference>
<dbReference type="GO" id="GO:0004725">
    <property type="term" value="F:protein tyrosine phosphatase activity"/>
    <property type="evidence" value="ECO:0007669"/>
    <property type="project" value="UniProtKB-EC"/>
</dbReference>
<dbReference type="InterPro" id="IPR003595">
    <property type="entry name" value="Tyr_Pase_cat"/>
</dbReference>
<dbReference type="InterPro" id="IPR050348">
    <property type="entry name" value="Protein-Tyr_Phosphatase"/>
</dbReference>
<sequence length="144" mass="16493">MYGEISVTQMEECTEKECVQRKLQVVSGAVNVTITHLQCLFWKESLKPSDMRNLLNLIAVVGHLRTEHGSVLIHCCDGAGRSGVFCALNNLIQRLRAEDEIDVFRTVKDLRDMRPHMVRTFDNYMTCYKGLAEFRSSFDTYANI</sequence>
<dbReference type="GeneTree" id="ENSGT00940000171382"/>
<dbReference type="Ensembl" id="ENSCSAVT00000005136.1">
    <property type="protein sequence ID" value="ENSCSAVP00000005065.1"/>
    <property type="gene ID" value="ENSCSAVG00000003022.1"/>
</dbReference>
<dbReference type="Proteomes" id="UP000007875">
    <property type="component" value="Unassembled WGS sequence"/>
</dbReference>
<feature type="domain" description="Tyrosine-protein phosphatase" evidence="5">
    <location>
        <begin position="1"/>
        <end position="134"/>
    </location>
</feature>
<dbReference type="SMART" id="SM00194">
    <property type="entry name" value="PTPc"/>
    <property type="match status" value="1"/>
</dbReference>
<dbReference type="SMART" id="SM00404">
    <property type="entry name" value="PTPc_motif"/>
    <property type="match status" value="1"/>
</dbReference>
<dbReference type="Pfam" id="PF00102">
    <property type="entry name" value="Y_phosphatase"/>
    <property type="match status" value="1"/>
</dbReference>
<evidence type="ECO:0000256" key="2">
    <source>
        <dbReference type="ARBA" id="ARBA00013064"/>
    </source>
</evidence>
<dbReference type="eggNOG" id="KOG4228">
    <property type="taxonomic scope" value="Eukaryota"/>
</dbReference>
<evidence type="ECO:0000313" key="8">
    <source>
        <dbReference type="Proteomes" id="UP000007875"/>
    </source>
</evidence>
<dbReference type="PANTHER" id="PTHR19134:SF527">
    <property type="entry name" value="TYROSINE-PROTEIN PHOSPHATASE NON-RECEPTOR TYPE 7"/>
    <property type="match status" value="1"/>
</dbReference>
<dbReference type="CDD" id="cd00047">
    <property type="entry name" value="PTPc"/>
    <property type="match status" value="1"/>
</dbReference>
<evidence type="ECO:0000256" key="3">
    <source>
        <dbReference type="ARBA" id="ARBA00022801"/>
    </source>
</evidence>
<dbReference type="PROSITE" id="PS50055">
    <property type="entry name" value="TYR_PHOSPHATASE_PTP"/>
    <property type="match status" value="1"/>
</dbReference>
<name>H2YIB6_CIOSA</name>
<dbReference type="InterPro" id="IPR016130">
    <property type="entry name" value="Tyr_Pase_AS"/>
</dbReference>
<accession>H2YIB6</accession>
<proteinExistence type="inferred from homology"/>
<reference evidence="8" key="1">
    <citation type="submission" date="2003-08" db="EMBL/GenBank/DDBJ databases">
        <authorList>
            <person name="Birren B."/>
            <person name="Nusbaum C."/>
            <person name="Abebe A."/>
            <person name="Abouelleil A."/>
            <person name="Adekoya E."/>
            <person name="Ait-zahra M."/>
            <person name="Allen N."/>
            <person name="Allen T."/>
            <person name="An P."/>
            <person name="Anderson M."/>
            <person name="Anderson S."/>
            <person name="Arachchi H."/>
            <person name="Armbruster J."/>
            <person name="Bachantsang P."/>
            <person name="Baldwin J."/>
            <person name="Barry A."/>
            <person name="Bayul T."/>
            <person name="Blitshsteyn B."/>
            <person name="Bloom T."/>
            <person name="Blye J."/>
            <person name="Boguslavskiy L."/>
            <person name="Borowsky M."/>
            <person name="Boukhgalter B."/>
            <person name="Brunache A."/>
            <person name="Butler J."/>
            <person name="Calixte N."/>
            <person name="Calvo S."/>
            <person name="Camarata J."/>
            <person name="Campo K."/>
            <person name="Chang J."/>
            <person name="Cheshatsang Y."/>
            <person name="Citroen M."/>
            <person name="Collymore A."/>
            <person name="Considine T."/>
            <person name="Cook A."/>
            <person name="Cooke P."/>
            <person name="Corum B."/>
            <person name="Cuomo C."/>
            <person name="David R."/>
            <person name="Dawoe T."/>
            <person name="Degray S."/>
            <person name="Dodge S."/>
            <person name="Dooley K."/>
            <person name="Dorje P."/>
            <person name="Dorjee K."/>
            <person name="Dorris L."/>
            <person name="Duffey N."/>
            <person name="Dupes A."/>
            <person name="Elkins T."/>
            <person name="Engels R."/>
            <person name="Erickson J."/>
            <person name="Farina A."/>
            <person name="Faro S."/>
            <person name="Ferreira P."/>
            <person name="Fischer H."/>
            <person name="Fitzgerald M."/>
            <person name="Foley K."/>
            <person name="Gage D."/>
            <person name="Galagan J."/>
            <person name="Gearin G."/>
            <person name="Gnerre S."/>
            <person name="Gnirke A."/>
            <person name="Goyette A."/>
            <person name="Graham J."/>
            <person name="Grandbois E."/>
            <person name="Gyaltsen K."/>
            <person name="Hafez N."/>
            <person name="Hagopian D."/>
            <person name="Hagos B."/>
            <person name="Hall J."/>
            <person name="Hatcher B."/>
            <person name="Heller A."/>
            <person name="Higgins H."/>
            <person name="Honan T."/>
            <person name="Horn A."/>
            <person name="Houde N."/>
            <person name="Hughes L."/>
            <person name="Hulme W."/>
            <person name="Husby E."/>
            <person name="Iliev I."/>
            <person name="Jaffe D."/>
            <person name="Jones C."/>
            <person name="Kamal M."/>
            <person name="Kamat A."/>
            <person name="Kamvysselis M."/>
            <person name="Karlsson E."/>
            <person name="Kells C."/>
            <person name="Kieu A."/>
            <person name="Kisner P."/>
            <person name="Kodira C."/>
            <person name="Kulbokas E."/>
            <person name="Labutti K."/>
            <person name="Lama D."/>
            <person name="Landers T."/>
            <person name="Leger J."/>
            <person name="Levine S."/>
            <person name="Lewis D."/>
            <person name="Lewis T."/>
            <person name="Lindblad-toh K."/>
            <person name="Liu X."/>
            <person name="Lokyitsang T."/>
            <person name="Lokyitsang Y."/>
            <person name="Lucien O."/>
            <person name="Lui A."/>
            <person name="Ma L.J."/>
            <person name="Mabbitt R."/>
            <person name="Macdonald J."/>
            <person name="Maclean C."/>
            <person name="Major J."/>
            <person name="Manning J."/>
            <person name="Marabella R."/>
            <person name="Maru K."/>
            <person name="Matthews C."/>
            <person name="Mauceli E."/>
            <person name="Mccarthy M."/>
            <person name="Mcdonough S."/>
            <person name="Mcghee T."/>
            <person name="Meldrim J."/>
            <person name="Meneus L."/>
            <person name="Mesirov J."/>
            <person name="Mihalev A."/>
            <person name="Mihova T."/>
            <person name="Mikkelsen T."/>
            <person name="Mlenga V."/>
            <person name="Moru K."/>
            <person name="Mozes J."/>
            <person name="Mulrain L."/>
            <person name="Munson G."/>
            <person name="Naylor J."/>
            <person name="Newes C."/>
            <person name="Nguyen C."/>
            <person name="Nguyen N."/>
            <person name="Nguyen T."/>
            <person name="Nicol R."/>
            <person name="Nielsen C."/>
            <person name="Nizzari M."/>
            <person name="Norbu C."/>
            <person name="Norbu N."/>
            <person name="O'donnell P."/>
            <person name="Okoawo O."/>
            <person name="O'leary S."/>
            <person name="Omotosho B."/>
            <person name="O'neill K."/>
            <person name="Osman S."/>
            <person name="Parker S."/>
            <person name="Perrin D."/>
            <person name="Phunkhang P."/>
            <person name="Piqani B."/>
            <person name="Purcell S."/>
            <person name="Rachupka T."/>
            <person name="Ramasamy U."/>
            <person name="Rameau R."/>
            <person name="Ray V."/>
            <person name="Raymond C."/>
            <person name="Retta R."/>
            <person name="Richardson S."/>
            <person name="Rise C."/>
            <person name="Rodriguez J."/>
            <person name="Rogers J."/>
            <person name="Rogov P."/>
            <person name="Rutman M."/>
            <person name="Schupbach R."/>
            <person name="Seaman C."/>
            <person name="Settipalli S."/>
            <person name="Sharpe T."/>
            <person name="Sheridan J."/>
            <person name="Sherpa N."/>
            <person name="Shi J."/>
            <person name="Smirnov S."/>
            <person name="Smith C."/>
            <person name="Sougnez C."/>
            <person name="Spencer B."/>
            <person name="Stalker J."/>
            <person name="Stange-thomann N."/>
            <person name="Stavropoulos S."/>
            <person name="Stetson K."/>
            <person name="Stone C."/>
            <person name="Stone S."/>
            <person name="Stubbs M."/>
            <person name="Talamas J."/>
            <person name="Tchuinga P."/>
            <person name="Tenzing P."/>
            <person name="Tesfaye S."/>
            <person name="Theodore J."/>
            <person name="Thoulutsang Y."/>
            <person name="Topham K."/>
            <person name="Towey S."/>
            <person name="Tsamla T."/>
            <person name="Tsomo N."/>
            <person name="Vallee D."/>
            <person name="Vassiliev H."/>
            <person name="Venkataraman V."/>
            <person name="Vinson J."/>
            <person name="Vo A."/>
            <person name="Wade C."/>
            <person name="Wang S."/>
            <person name="Wangchuk T."/>
            <person name="Wangdi T."/>
            <person name="Whittaker C."/>
            <person name="Wilkinson J."/>
            <person name="Wu Y."/>
            <person name="Wyman D."/>
            <person name="Yadav S."/>
            <person name="Yang S."/>
            <person name="Yang X."/>
            <person name="Yeager S."/>
            <person name="Yee E."/>
            <person name="Young G."/>
            <person name="Zainoun J."/>
            <person name="Zembeck L."/>
            <person name="Zimmer A."/>
            <person name="Zody M."/>
            <person name="Lander E."/>
        </authorList>
    </citation>
    <scope>NUCLEOTIDE SEQUENCE [LARGE SCALE GENOMIC DNA]</scope>
</reference>
<evidence type="ECO:0000256" key="1">
    <source>
        <dbReference type="ARBA" id="ARBA00009580"/>
    </source>
</evidence>
<keyword evidence="8" id="KW-1185">Reference proteome</keyword>
<evidence type="ECO:0000259" key="5">
    <source>
        <dbReference type="PROSITE" id="PS50055"/>
    </source>
</evidence>
<organism evidence="7 8">
    <name type="scientific">Ciona savignyi</name>
    <name type="common">Pacific transparent sea squirt</name>
    <dbReference type="NCBI Taxonomy" id="51511"/>
    <lineage>
        <taxon>Eukaryota</taxon>
        <taxon>Metazoa</taxon>
        <taxon>Chordata</taxon>
        <taxon>Tunicata</taxon>
        <taxon>Ascidiacea</taxon>
        <taxon>Phlebobranchia</taxon>
        <taxon>Cionidae</taxon>
        <taxon>Ciona</taxon>
    </lineage>
</organism>
<dbReference type="OMA" id="MFNIGTR"/>
<dbReference type="Gene3D" id="3.90.190.10">
    <property type="entry name" value="Protein tyrosine phosphatase superfamily"/>
    <property type="match status" value="1"/>
</dbReference>
<feature type="domain" description="Tyrosine specific protein phosphatases" evidence="6">
    <location>
        <begin position="52"/>
        <end position="125"/>
    </location>
</feature>
<reference evidence="7" key="3">
    <citation type="submission" date="2025-09" db="UniProtKB">
        <authorList>
            <consortium name="Ensembl"/>
        </authorList>
    </citation>
    <scope>IDENTIFICATION</scope>
</reference>
<dbReference type="SUPFAM" id="SSF52799">
    <property type="entry name" value="(Phosphotyrosine protein) phosphatases II"/>
    <property type="match status" value="1"/>
</dbReference>
<dbReference type="PANTHER" id="PTHR19134">
    <property type="entry name" value="RECEPTOR-TYPE TYROSINE-PROTEIN PHOSPHATASE"/>
    <property type="match status" value="1"/>
</dbReference>
<dbReference type="HOGENOM" id="CLU_167243_0_0_1"/>
<dbReference type="PRINTS" id="PR00700">
    <property type="entry name" value="PRTYPHPHTASE"/>
</dbReference>
<keyword evidence="3" id="KW-0378">Hydrolase</keyword>
<dbReference type="InterPro" id="IPR029021">
    <property type="entry name" value="Prot-tyrosine_phosphatase-like"/>
</dbReference>